<gene>
    <name evidence="6" type="ORF">HINF_LOCUS3962</name>
    <name evidence="5" type="ORF">HINF_LOCUS49878</name>
    <name evidence="7" type="ORF">HINF_LOCUS9890</name>
</gene>
<keyword evidence="3" id="KW-0378">Hydrolase</keyword>
<protein>
    <submittedName>
        <fullName evidence="5">5' nucleotidase family protein</fullName>
    </submittedName>
    <submittedName>
        <fullName evidence="6">5'_nucleotidase family protein</fullName>
    </submittedName>
</protein>
<comment type="similarity">
    <text evidence="1">Belongs to the 5'(3')-deoxyribonucleotidase family.</text>
</comment>
<evidence type="ECO:0000313" key="7">
    <source>
        <dbReference type="EMBL" id="CAL5987433.1"/>
    </source>
</evidence>
<keyword evidence="2" id="KW-0479">Metal-binding</keyword>
<dbReference type="AlphaFoldDB" id="A0AA86VBT0"/>
<evidence type="ECO:0000256" key="3">
    <source>
        <dbReference type="ARBA" id="ARBA00022801"/>
    </source>
</evidence>
<evidence type="ECO:0000313" key="5">
    <source>
        <dbReference type="EMBL" id="CAI9962233.1"/>
    </source>
</evidence>
<dbReference type="Gene3D" id="3.40.50.1000">
    <property type="entry name" value="HAD superfamily/HAD-like"/>
    <property type="match status" value="1"/>
</dbReference>
<dbReference type="GO" id="GO:0046872">
    <property type="term" value="F:metal ion binding"/>
    <property type="evidence" value="ECO:0007669"/>
    <property type="project" value="UniProtKB-KW"/>
</dbReference>
<proteinExistence type="inferred from homology"/>
<dbReference type="PANTHER" id="PTHR12103:SF15">
    <property type="entry name" value="CYTOSOLIC PURINE 5'-NUCLEOTIDASE"/>
    <property type="match status" value="1"/>
</dbReference>
<evidence type="ECO:0000313" key="6">
    <source>
        <dbReference type="EMBL" id="CAL5976730.1"/>
    </source>
</evidence>
<dbReference type="SUPFAM" id="SSF56784">
    <property type="entry name" value="HAD-like"/>
    <property type="match status" value="1"/>
</dbReference>
<dbReference type="PANTHER" id="PTHR12103">
    <property type="entry name" value="5'-NUCLEOTIDASE DOMAIN-CONTAINING"/>
    <property type="match status" value="1"/>
</dbReference>
<dbReference type="Proteomes" id="UP001642409">
    <property type="component" value="Unassembled WGS sequence"/>
</dbReference>
<evidence type="ECO:0000256" key="2">
    <source>
        <dbReference type="ARBA" id="ARBA00022723"/>
    </source>
</evidence>
<dbReference type="Pfam" id="PF05761">
    <property type="entry name" value="5_nucleotid"/>
    <property type="match status" value="1"/>
</dbReference>
<evidence type="ECO:0000256" key="1">
    <source>
        <dbReference type="ARBA" id="ARBA00009589"/>
    </source>
</evidence>
<dbReference type="EMBL" id="CAXDID020000021">
    <property type="protein sequence ID" value="CAL5987433.1"/>
    <property type="molecule type" value="Genomic_DNA"/>
</dbReference>
<dbReference type="EMBL" id="CATOUU010000952">
    <property type="protein sequence ID" value="CAI9962233.1"/>
    <property type="molecule type" value="Genomic_DNA"/>
</dbReference>
<name>A0AA86VBT0_9EUKA</name>
<evidence type="ECO:0000313" key="8">
    <source>
        <dbReference type="Proteomes" id="UP001642409"/>
    </source>
</evidence>
<reference evidence="5" key="1">
    <citation type="submission" date="2023-06" db="EMBL/GenBank/DDBJ databases">
        <authorList>
            <person name="Kurt Z."/>
        </authorList>
    </citation>
    <scope>NUCLEOTIDE SEQUENCE</scope>
</reference>
<keyword evidence="8" id="KW-1185">Reference proteome</keyword>
<evidence type="ECO:0000256" key="4">
    <source>
        <dbReference type="ARBA" id="ARBA00022842"/>
    </source>
</evidence>
<reference evidence="6 8" key="2">
    <citation type="submission" date="2024-07" db="EMBL/GenBank/DDBJ databases">
        <authorList>
            <person name="Akdeniz Z."/>
        </authorList>
    </citation>
    <scope>NUCLEOTIDE SEQUENCE [LARGE SCALE GENOMIC DNA]</scope>
</reference>
<dbReference type="InterPro" id="IPR036412">
    <property type="entry name" value="HAD-like_sf"/>
</dbReference>
<accession>A0AA86VBT0</accession>
<keyword evidence="4" id="KW-0460">Magnesium</keyword>
<dbReference type="InterPro" id="IPR023214">
    <property type="entry name" value="HAD_sf"/>
</dbReference>
<dbReference type="EMBL" id="CAXDID020000007">
    <property type="protein sequence ID" value="CAL5976730.1"/>
    <property type="molecule type" value="Genomic_DNA"/>
</dbReference>
<dbReference type="GO" id="GO:0008253">
    <property type="term" value="F:5'-nucleotidase activity"/>
    <property type="evidence" value="ECO:0007669"/>
    <property type="project" value="TreeGrafter"/>
</dbReference>
<comment type="caution">
    <text evidence="5">The sequence shown here is derived from an EMBL/GenBank/DDBJ whole genome shotgun (WGS) entry which is preliminary data.</text>
</comment>
<organism evidence="5">
    <name type="scientific">Hexamita inflata</name>
    <dbReference type="NCBI Taxonomy" id="28002"/>
    <lineage>
        <taxon>Eukaryota</taxon>
        <taxon>Metamonada</taxon>
        <taxon>Diplomonadida</taxon>
        <taxon>Hexamitidae</taxon>
        <taxon>Hexamitinae</taxon>
        <taxon>Hexamita</taxon>
    </lineage>
</organism>
<sequence length="486" mass="56666">MDNMHKAIFINKPLDFGRIKAVGFSIDHSIVQYTEKFYELIHTLIIELLIEKYSYPDTIRELKYIHNLHAAVAAVDKTTGCALQVDEFGNIICCIQGFLPLTKPQFTQIYPDRAVRLEQSRYFVPEVSFHQILIQLYCQIVHQFIITYQQTSDPLVKQCQNPQPYIPTTSPTKGRLDFMSLFADVSAVYQLIMTKRKILSQRAFENPSQYFKQSVNLKQTLQKLALSKKLFVLTDLDYDYVNGVLKFVIGEDYLTYFDQIIVSRSMNQFFNDKKPFRKYFDNERVIGLGATSMLERNQIYYNGNIFDFEEQSGVKAKNTLYVSDQFMHNEEIYNGGLWHFCQVCPQLEQEFQVIKKNTNLLSQVQKLRNQQRTIMSHHTSYDIDPPEELLAQRGLKDAAAMELQQQFGPFGSSFFTFWSLTYFGAKLRRSCDIYCVTGLAFKYYASFYMFAVQAQNRFLPHQMIEMKMDEMTEAGGEEKVVDSETE</sequence>
<dbReference type="InterPro" id="IPR008380">
    <property type="entry name" value="HAD-SF_hydro_IG_5-nucl"/>
</dbReference>